<evidence type="ECO:0000313" key="1">
    <source>
        <dbReference type="EMBL" id="KNX37039.1"/>
    </source>
</evidence>
<dbReference type="OrthoDB" id="3231229at2"/>
<dbReference type="SUPFAM" id="SSF102405">
    <property type="entry name" value="MCP/YpsA-like"/>
    <property type="match status" value="1"/>
</dbReference>
<dbReference type="EMBL" id="LAIR01000002">
    <property type="protein sequence ID" value="KNX37039.1"/>
    <property type="molecule type" value="Genomic_DNA"/>
</dbReference>
<dbReference type="AlphaFoldDB" id="A0A0L6CH45"/>
<organism evidence="1 2">
    <name type="scientific">Luteipulveratus halotolerans</name>
    <dbReference type="NCBI Taxonomy" id="1631356"/>
    <lineage>
        <taxon>Bacteria</taxon>
        <taxon>Bacillati</taxon>
        <taxon>Actinomycetota</taxon>
        <taxon>Actinomycetes</taxon>
        <taxon>Micrococcales</taxon>
        <taxon>Dermacoccaceae</taxon>
        <taxon>Luteipulveratus</taxon>
    </lineage>
</organism>
<dbReference type="Gene3D" id="3.40.50.450">
    <property type="match status" value="1"/>
</dbReference>
<name>A0A0L6CH45_9MICO</name>
<sequence>MTIYAVSGHQEAPQSVWSLLAARLPAILGGPPFVGASSLAAGADQKFAEEVLGLGGRLHVILPCSNYESSFEQETDLLQFRALLARASEVETLDFAEPTEDAYLAAGKRVVDLCDVLVAVWDGLPAQGKGGTADAVAYAHSLSKPVTVIWPPGVRR</sequence>
<gene>
    <name evidence="1" type="ORF">VV01_07580</name>
</gene>
<evidence type="ECO:0000313" key="2">
    <source>
        <dbReference type="Proteomes" id="UP000037397"/>
    </source>
</evidence>
<comment type="caution">
    <text evidence="1">The sequence shown here is derived from an EMBL/GenBank/DDBJ whole genome shotgun (WGS) entry which is preliminary data.</text>
</comment>
<reference evidence="2" key="1">
    <citation type="submission" date="2015-03" db="EMBL/GenBank/DDBJ databases">
        <title>Luteipulveratus halotolerans sp. nov., a novel actinobacterium (Dermacoccaceae) from Sarawak, Malaysia.</title>
        <authorList>
            <person name="Juboi H."/>
            <person name="Basik A."/>
            <person name="Shamsul S.S."/>
            <person name="Arnold P."/>
            <person name="Schmitt E.K."/>
            <person name="Sanglier J.-J."/>
            <person name="Yeo T."/>
        </authorList>
    </citation>
    <scope>NUCLEOTIDE SEQUENCE [LARGE SCALE GENOMIC DNA]</scope>
    <source>
        <strain evidence="2">C296001</strain>
    </source>
</reference>
<dbReference type="RefSeq" id="WP_050669359.1">
    <property type="nucleotide sequence ID" value="NZ_LAIR01000002.1"/>
</dbReference>
<protein>
    <submittedName>
        <fullName evidence="1">Uncharacterized protein</fullName>
    </submittedName>
</protein>
<dbReference type="STRING" id="1631356.VV01_07580"/>
<dbReference type="Proteomes" id="UP000037397">
    <property type="component" value="Unassembled WGS sequence"/>
</dbReference>
<proteinExistence type="predicted"/>
<keyword evidence="2" id="KW-1185">Reference proteome</keyword>
<accession>A0A0L6CH45</accession>